<reference evidence="8" key="1">
    <citation type="submission" date="2016-10" db="EMBL/GenBank/DDBJ databases">
        <authorList>
            <person name="Varghese N."/>
        </authorList>
    </citation>
    <scope>NUCLEOTIDE SEQUENCE [LARGE SCALE GENOMIC DNA]</scope>
    <source>
        <strain evidence="8">DSM 12489</strain>
    </source>
</reference>
<dbReference type="Pfam" id="PF00872">
    <property type="entry name" value="Transposase_mut"/>
    <property type="match status" value="1"/>
</dbReference>
<dbReference type="PANTHER" id="PTHR33217:SF7">
    <property type="entry name" value="TRANSPOSASE FOR INSERTION SEQUENCE ELEMENT IS1081"/>
    <property type="match status" value="1"/>
</dbReference>
<evidence type="ECO:0000256" key="6">
    <source>
        <dbReference type="RuleBase" id="RU365089"/>
    </source>
</evidence>
<dbReference type="PANTHER" id="PTHR33217">
    <property type="entry name" value="TRANSPOSASE FOR INSERTION SEQUENCE ELEMENT IS1081"/>
    <property type="match status" value="1"/>
</dbReference>
<keyword evidence="5 6" id="KW-0233">DNA recombination</keyword>
<dbReference type="GO" id="GO:0003677">
    <property type="term" value="F:DNA binding"/>
    <property type="evidence" value="ECO:0007669"/>
    <property type="project" value="UniProtKB-UniRule"/>
</dbReference>
<protein>
    <recommendedName>
        <fullName evidence="6">Mutator family transposase</fullName>
    </recommendedName>
</protein>
<keyword evidence="6" id="KW-0814">Transposable element</keyword>
<keyword evidence="8" id="KW-1185">Reference proteome</keyword>
<evidence type="ECO:0000256" key="2">
    <source>
        <dbReference type="ARBA" id="ARBA00010961"/>
    </source>
</evidence>
<evidence type="ECO:0000256" key="1">
    <source>
        <dbReference type="ARBA" id="ARBA00002190"/>
    </source>
</evidence>
<keyword evidence="3 6" id="KW-0815">Transposition</keyword>
<accession>A0A1H2YK26</accession>
<dbReference type="EMBL" id="FNOJ01000040">
    <property type="protein sequence ID" value="SDX04974.1"/>
    <property type="molecule type" value="Genomic_DNA"/>
</dbReference>
<comment type="function">
    <text evidence="1 6">Required for the transposition of the insertion element.</text>
</comment>
<gene>
    <name evidence="7" type="ORF">SAMN04489725_1403</name>
</gene>
<dbReference type="InterPro" id="IPR001207">
    <property type="entry name" value="Transposase_mutator"/>
</dbReference>
<evidence type="ECO:0000256" key="4">
    <source>
        <dbReference type="ARBA" id="ARBA00023125"/>
    </source>
</evidence>
<keyword evidence="4 6" id="KW-0238">DNA-binding</keyword>
<name>A0A1H2YK26_9BACL</name>
<evidence type="ECO:0000256" key="5">
    <source>
        <dbReference type="ARBA" id="ARBA00023172"/>
    </source>
</evidence>
<dbReference type="STRING" id="89784.SAMN04489725_1403"/>
<evidence type="ECO:0000313" key="8">
    <source>
        <dbReference type="Proteomes" id="UP000182589"/>
    </source>
</evidence>
<comment type="similarity">
    <text evidence="2 6">Belongs to the transposase mutator family.</text>
</comment>
<dbReference type="GO" id="GO:0004803">
    <property type="term" value="F:transposase activity"/>
    <property type="evidence" value="ECO:0007669"/>
    <property type="project" value="UniProtKB-UniRule"/>
</dbReference>
<evidence type="ECO:0000256" key="3">
    <source>
        <dbReference type="ARBA" id="ARBA00022578"/>
    </source>
</evidence>
<dbReference type="Proteomes" id="UP000182589">
    <property type="component" value="Unassembled WGS sequence"/>
</dbReference>
<dbReference type="AlphaFoldDB" id="A0A1H2YK26"/>
<organism evidence="7 8">
    <name type="scientific">Alicyclobacillus hesperidum</name>
    <dbReference type="NCBI Taxonomy" id="89784"/>
    <lineage>
        <taxon>Bacteria</taxon>
        <taxon>Bacillati</taxon>
        <taxon>Bacillota</taxon>
        <taxon>Bacilli</taxon>
        <taxon>Bacillales</taxon>
        <taxon>Alicyclobacillaceae</taxon>
        <taxon>Alicyclobacillus</taxon>
    </lineage>
</organism>
<evidence type="ECO:0000313" key="7">
    <source>
        <dbReference type="EMBL" id="SDX04974.1"/>
    </source>
</evidence>
<proteinExistence type="inferred from homology"/>
<sequence length="71" mass="7851">MLRNGSRTWDTHLGTVELKSSKLRQGSFLPSLLVPRTRAEQALAAVIQEAYVKGVSTRKVDDLVRALGKVM</sequence>
<dbReference type="GO" id="GO:0006313">
    <property type="term" value="P:DNA transposition"/>
    <property type="evidence" value="ECO:0007669"/>
    <property type="project" value="UniProtKB-UniRule"/>
</dbReference>